<evidence type="ECO:0000313" key="1">
    <source>
        <dbReference type="EMBL" id="GAS93039.1"/>
    </source>
</evidence>
<feature type="non-terminal residue" evidence="1">
    <location>
        <position position="23"/>
    </location>
</feature>
<organism evidence="1 2">
    <name type="scientific">Mycolicibacterium canariasense</name>
    <name type="common">Mycobacterium canariasense</name>
    <dbReference type="NCBI Taxonomy" id="228230"/>
    <lineage>
        <taxon>Bacteria</taxon>
        <taxon>Bacillati</taxon>
        <taxon>Actinomycetota</taxon>
        <taxon>Actinomycetes</taxon>
        <taxon>Mycobacteriales</taxon>
        <taxon>Mycobacteriaceae</taxon>
        <taxon>Mycolicibacterium</taxon>
    </lineage>
</organism>
<reference evidence="2" key="1">
    <citation type="journal article" date="2016" name="Genome Announc.">
        <title>Draft Genome Sequences of Five Rapidly Growing Mycobacterium Species, M. thermoresistibile, M. fortuitum subsp. acetamidolyticum, M. canariasense, M. brisbanense, and M. novocastrense.</title>
        <authorList>
            <person name="Katahira K."/>
            <person name="Ogura Y."/>
            <person name="Gotoh Y."/>
            <person name="Hayashi T."/>
        </authorList>
    </citation>
    <scope>NUCLEOTIDE SEQUENCE [LARGE SCALE GENOMIC DNA]</scope>
    <source>
        <strain evidence="2">JCM15298</strain>
    </source>
</reference>
<keyword evidence="2" id="KW-1185">Reference proteome</keyword>
<accession>A0A100W7M7</accession>
<dbReference type="EMBL" id="BCSY01000004">
    <property type="protein sequence ID" value="GAS93039.1"/>
    <property type="molecule type" value="Genomic_DNA"/>
</dbReference>
<protein>
    <submittedName>
        <fullName evidence="1">Uncharacterized protein</fullName>
    </submittedName>
</protein>
<dbReference type="Proteomes" id="UP000069443">
    <property type="component" value="Unassembled WGS sequence"/>
</dbReference>
<proteinExistence type="predicted"/>
<name>A0A100W7M7_MYCCR</name>
<reference evidence="2" key="2">
    <citation type="submission" date="2016-02" db="EMBL/GenBank/DDBJ databases">
        <title>Draft genome sequence of five rapidly growing Mycobacterium species.</title>
        <authorList>
            <person name="Katahira K."/>
            <person name="Gotou Y."/>
            <person name="Iida K."/>
            <person name="Ogura Y."/>
            <person name="Hayashi T."/>
        </authorList>
    </citation>
    <scope>NUCLEOTIDE SEQUENCE [LARGE SCALE GENOMIC DNA]</scope>
    <source>
        <strain evidence="2">JCM15298</strain>
    </source>
</reference>
<dbReference type="AlphaFoldDB" id="A0A100W7M7"/>
<sequence>MQPVAATAIPTAAIHAGMLMDNR</sequence>
<gene>
    <name evidence="1" type="ORF">RMCC_0006</name>
</gene>
<comment type="caution">
    <text evidence="1">The sequence shown here is derived from an EMBL/GenBank/DDBJ whole genome shotgun (WGS) entry which is preliminary data.</text>
</comment>
<evidence type="ECO:0000313" key="2">
    <source>
        <dbReference type="Proteomes" id="UP000069443"/>
    </source>
</evidence>